<keyword evidence="1" id="KW-1133">Transmembrane helix</keyword>
<reference evidence="2 3" key="1">
    <citation type="submission" date="2019-12" db="EMBL/GenBank/DDBJ databases">
        <title>Isolation and characterization of three novel carbon monoxide-oxidizing members of Halobacteria from salione crusts and soils.</title>
        <authorList>
            <person name="Myers M.R."/>
            <person name="King G.M."/>
        </authorList>
    </citation>
    <scope>NUCLEOTIDE SEQUENCE [LARGE SCALE GENOMIC DNA]</scope>
    <source>
        <strain evidence="2 3">WSH3</strain>
    </source>
</reference>
<feature type="transmembrane region" description="Helical" evidence="1">
    <location>
        <begin position="92"/>
        <end position="114"/>
    </location>
</feature>
<dbReference type="EMBL" id="WUUT01000001">
    <property type="protein sequence ID" value="MXR50732.1"/>
    <property type="molecule type" value="Genomic_DNA"/>
</dbReference>
<evidence type="ECO:0000256" key="1">
    <source>
        <dbReference type="SAM" id="Phobius"/>
    </source>
</evidence>
<dbReference type="AlphaFoldDB" id="A0A6B0T628"/>
<dbReference type="RefSeq" id="WP_159762833.1">
    <property type="nucleotide sequence ID" value="NZ_WUUT01000001.1"/>
</dbReference>
<evidence type="ECO:0000313" key="3">
    <source>
        <dbReference type="Proteomes" id="UP000466535"/>
    </source>
</evidence>
<gene>
    <name evidence="2" type="ORF">GRX03_03815</name>
</gene>
<keyword evidence="1" id="KW-0812">Transmembrane</keyword>
<feature type="transmembrane region" description="Helical" evidence="1">
    <location>
        <begin position="12"/>
        <end position="38"/>
    </location>
</feature>
<organism evidence="2 3">
    <name type="scientific">Halovenus carboxidivorans</name>
    <dbReference type="NCBI Taxonomy" id="2692199"/>
    <lineage>
        <taxon>Archaea</taxon>
        <taxon>Methanobacteriati</taxon>
        <taxon>Methanobacteriota</taxon>
        <taxon>Stenosarchaea group</taxon>
        <taxon>Halobacteria</taxon>
        <taxon>Halobacteriales</taxon>
        <taxon>Haloarculaceae</taxon>
        <taxon>Halovenus</taxon>
    </lineage>
</organism>
<dbReference type="Proteomes" id="UP000466535">
    <property type="component" value="Unassembled WGS sequence"/>
</dbReference>
<proteinExistence type="predicted"/>
<name>A0A6B0T628_9EURY</name>
<sequence>MGVAELSIGEKLVLLGGVLAVVGSVLPWTGSGLVGGVGLGGREIIALLVGIVAVGLLYVADWTASAQLIAVVLGLVATGLAGYTLAETVGVIGSGTLAPSLGLYVSLLAGLLILGGGAHTYTDSEPEAGMYSHR</sequence>
<comment type="caution">
    <text evidence="2">The sequence shown here is derived from an EMBL/GenBank/DDBJ whole genome shotgun (WGS) entry which is preliminary data.</text>
</comment>
<feature type="transmembrane region" description="Helical" evidence="1">
    <location>
        <begin position="68"/>
        <end position="86"/>
    </location>
</feature>
<protein>
    <submittedName>
        <fullName evidence="2">Uncharacterized protein</fullName>
    </submittedName>
</protein>
<keyword evidence="1" id="KW-0472">Membrane</keyword>
<accession>A0A6B0T628</accession>
<feature type="transmembrane region" description="Helical" evidence="1">
    <location>
        <begin position="44"/>
        <end position="61"/>
    </location>
</feature>
<evidence type="ECO:0000313" key="2">
    <source>
        <dbReference type="EMBL" id="MXR50732.1"/>
    </source>
</evidence>
<keyword evidence="3" id="KW-1185">Reference proteome</keyword>